<dbReference type="Proteomes" id="UP000078340">
    <property type="component" value="Unassembled WGS sequence"/>
</dbReference>
<dbReference type="EMBL" id="LSBI01000009">
    <property type="protein sequence ID" value="OAQ81113.1"/>
    <property type="molecule type" value="Genomic_DNA"/>
</dbReference>
<keyword evidence="4 6" id="KW-0472">Membrane</keyword>
<keyword evidence="7" id="KW-0732">Signal</keyword>
<feature type="transmembrane region" description="Helical" evidence="6">
    <location>
        <begin position="203"/>
        <end position="227"/>
    </location>
</feature>
<evidence type="ECO:0000256" key="1">
    <source>
        <dbReference type="ARBA" id="ARBA00004167"/>
    </source>
</evidence>
<dbReference type="GeneID" id="28891686"/>
<accession>A0A179GCD6</accession>
<evidence type="ECO:0000256" key="2">
    <source>
        <dbReference type="ARBA" id="ARBA00022692"/>
    </source>
</evidence>
<proteinExistence type="predicted"/>
<evidence type="ECO:0000313" key="8">
    <source>
        <dbReference type="EMBL" id="KAK4087900.1"/>
    </source>
</evidence>
<evidence type="ECO:0000313" key="11">
    <source>
        <dbReference type="Proteomes" id="UP000078240"/>
    </source>
</evidence>
<organism evidence="9 11">
    <name type="scientific">Purpureocillium lilacinum</name>
    <name type="common">Paecilomyces lilacinus</name>
    <dbReference type="NCBI Taxonomy" id="33203"/>
    <lineage>
        <taxon>Eukaryota</taxon>
        <taxon>Fungi</taxon>
        <taxon>Dikarya</taxon>
        <taxon>Ascomycota</taxon>
        <taxon>Pezizomycotina</taxon>
        <taxon>Sordariomycetes</taxon>
        <taxon>Hypocreomycetidae</taxon>
        <taxon>Hypocreales</taxon>
        <taxon>Ophiocordycipitaceae</taxon>
        <taxon>Purpureocillium</taxon>
    </lineage>
</organism>
<evidence type="ECO:0000313" key="9">
    <source>
        <dbReference type="EMBL" id="OAQ75485.1"/>
    </source>
</evidence>
<dbReference type="STRING" id="33203.A0A179GCD6"/>
<sequence>MGRFAPLLIGALSALQMLSVAAQSADCIPQCSATTRSQFTKFACVNADDAGCLCAKADFFYGVRDCAVACGATEPNVRQALIGGFCPGLTFGATTAPAAPSTTAAPTTPTPTPTPEATTPATTTTSTTSSTSTSASSASETAQQTSTSASVSTTASATAESTSTASSTQTSAPSTTDAGIPASATSSQAAAGGSSNSGLSQAAVIGIGVGIGAAVIAIAGIVICLLLRNRKRRPSQHPHFEISKPLPGAGRTYASPDHGSFEKYHNDIELSSNRYEDMVPRTQPRTMV</sequence>
<keyword evidence="2 6" id="KW-0812">Transmembrane</keyword>
<reference evidence="8 12" key="3">
    <citation type="journal article" date="2024" name="Microbiol. Resour. Announc.">
        <title>Genome annotations for the ascomycete fungi Trichoderma harzianum, Trichoderma aggressivum, and Purpureocillium lilacinum.</title>
        <authorList>
            <person name="Beijen E.P.W."/>
            <person name="Ohm R.A."/>
        </authorList>
    </citation>
    <scope>NUCLEOTIDE SEQUENCE [LARGE SCALE GENOMIC DNA]</scope>
    <source>
        <strain evidence="8 12">CBS 150709</strain>
    </source>
</reference>
<feature type="compositionally biased region" description="Low complexity" evidence="5">
    <location>
        <begin position="97"/>
        <end position="107"/>
    </location>
</feature>
<dbReference type="InterPro" id="IPR051694">
    <property type="entry name" value="Immunoregulatory_rcpt-like"/>
</dbReference>
<evidence type="ECO:0000256" key="7">
    <source>
        <dbReference type="SAM" id="SignalP"/>
    </source>
</evidence>
<evidence type="ECO:0000313" key="10">
    <source>
        <dbReference type="EMBL" id="OAQ81113.1"/>
    </source>
</evidence>
<protein>
    <submittedName>
        <fullName evidence="9">Extracellular membrane protein, CFEM domain-containingprotein</fullName>
    </submittedName>
</protein>
<dbReference type="GO" id="GO:0071944">
    <property type="term" value="C:cell periphery"/>
    <property type="evidence" value="ECO:0007669"/>
    <property type="project" value="UniProtKB-ARBA"/>
</dbReference>
<keyword evidence="12" id="KW-1185">Reference proteome</keyword>
<dbReference type="PANTHER" id="PTHR15549">
    <property type="entry name" value="PAIRED IMMUNOGLOBULIN-LIKE TYPE 2 RECEPTOR"/>
    <property type="match status" value="1"/>
</dbReference>
<reference evidence="8" key="2">
    <citation type="submission" date="2023-11" db="EMBL/GenBank/DDBJ databases">
        <authorList>
            <person name="Beijen E."/>
            <person name="Ohm R.A."/>
        </authorList>
    </citation>
    <scope>NUCLEOTIDE SEQUENCE</scope>
    <source>
        <strain evidence="8">CBS 150709</strain>
    </source>
</reference>
<reference evidence="9 11" key="1">
    <citation type="submission" date="2016-01" db="EMBL/GenBank/DDBJ databases">
        <title>Biosynthesis of antibiotic leucinostatins and their inhibition on Phytophthora in bio-control Purpureocillium lilacinum.</title>
        <authorList>
            <person name="Wang G."/>
            <person name="Liu Z."/>
            <person name="Lin R."/>
            <person name="Li E."/>
            <person name="Mao Z."/>
            <person name="Ling J."/>
            <person name="Yin W."/>
            <person name="Xie B."/>
        </authorList>
    </citation>
    <scope>NUCLEOTIDE SEQUENCE [LARGE SCALE GENOMIC DNA]</scope>
    <source>
        <strain evidence="9">PLBJ-1</strain>
        <strain evidence="10">PLFJ-1</strain>
    </source>
</reference>
<gene>
    <name evidence="8" type="ORF">Purlil1_7658</name>
    <name evidence="9" type="ORF">VFPBJ_09458</name>
    <name evidence="10" type="ORF">VFPFJ_09568</name>
</gene>
<evidence type="ECO:0000256" key="3">
    <source>
        <dbReference type="ARBA" id="ARBA00022989"/>
    </source>
</evidence>
<dbReference type="Proteomes" id="UP000078240">
    <property type="component" value="Unassembled WGS sequence"/>
</dbReference>
<dbReference type="AlphaFoldDB" id="A0A179GCD6"/>
<dbReference type="OrthoDB" id="4778251at2759"/>
<dbReference type="OMA" id="CINTCVE"/>
<feature type="signal peptide" evidence="7">
    <location>
        <begin position="1"/>
        <end position="22"/>
    </location>
</feature>
<evidence type="ECO:0000313" key="12">
    <source>
        <dbReference type="Proteomes" id="UP001287286"/>
    </source>
</evidence>
<dbReference type="EMBL" id="JAWRVI010000028">
    <property type="protein sequence ID" value="KAK4087900.1"/>
    <property type="molecule type" value="Genomic_DNA"/>
</dbReference>
<keyword evidence="3 6" id="KW-1133">Transmembrane helix</keyword>
<feature type="chain" id="PRO_5010456000" evidence="7">
    <location>
        <begin position="23"/>
        <end position="288"/>
    </location>
</feature>
<evidence type="ECO:0000256" key="4">
    <source>
        <dbReference type="ARBA" id="ARBA00023136"/>
    </source>
</evidence>
<comment type="subcellular location">
    <subcellularLocation>
        <location evidence="1">Membrane</location>
        <topology evidence="1">Single-pass membrane protein</topology>
    </subcellularLocation>
</comment>
<comment type="caution">
    <text evidence="9">The sequence shown here is derived from an EMBL/GenBank/DDBJ whole genome shotgun (WGS) entry which is preliminary data.</text>
</comment>
<feature type="compositionally biased region" description="Low complexity" evidence="5">
    <location>
        <begin position="115"/>
        <end position="198"/>
    </location>
</feature>
<evidence type="ECO:0000256" key="6">
    <source>
        <dbReference type="SAM" id="Phobius"/>
    </source>
</evidence>
<dbReference type="EMBL" id="LSBH01000008">
    <property type="protein sequence ID" value="OAQ75485.1"/>
    <property type="molecule type" value="Genomic_DNA"/>
</dbReference>
<dbReference type="Proteomes" id="UP001287286">
    <property type="component" value="Unassembled WGS sequence"/>
</dbReference>
<dbReference type="KEGG" id="plj:28891686"/>
<feature type="region of interest" description="Disordered" evidence="5">
    <location>
        <begin position="97"/>
        <end position="198"/>
    </location>
</feature>
<dbReference type="GO" id="GO:0016020">
    <property type="term" value="C:membrane"/>
    <property type="evidence" value="ECO:0007669"/>
    <property type="project" value="UniProtKB-SubCell"/>
</dbReference>
<name>A0A179GCD6_PURLI</name>
<evidence type="ECO:0000256" key="5">
    <source>
        <dbReference type="SAM" id="MobiDB-lite"/>
    </source>
</evidence>